<name>A0A1Z4JJH1_LEPBY</name>
<protein>
    <submittedName>
        <fullName evidence="3">Uncharacterized protein</fullName>
    </submittedName>
</protein>
<evidence type="ECO:0000313" key="3">
    <source>
        <dbReference type="EMBL" id="BAY56707.1"/>
    </source>
</evidence>
<dbReference type="EMBL" id="AP018203">
    <property type="protein sequence ID" value="BAY56707.1"/>
    <property type="molecule type" value="Genomic_DNA"/>
</dbReference>
<dbReference type="AlphaFoldDB" id="A0A1Z4JJH1"/>
<accession>A0A1Z4JJH1</accession>
<keyword evidence="4" id="KW-1185">Reference proteome</keyword>
<evidence type="ECO:0000256" key="1">
    <source>
        <dbReference type="SAM" id="MobiDB-lite"/>
    </source>
</evidence>
<proteinExistence type="predicted"/>
<sequence>MVQERDLRPRKMQESDLDRPLGDRPIPPMRHENSGTPLSDILSGLALLISLIAFFLSAYAVIQVRRQSSVQPQSSNPSVSRPLLPFLSQPQQVTQGQFIQPTEDRSAQVELLSATRGSSNSATIQLQVRRLDRPVTAAPTINLANAIALNSRTNEQYPVIQTPASNNQFISLSNLRPGSSLNTSVTLRVPDTLDRIDLDIPNVRVFRNVPISIS</sequence>
<feature type="region of interest" description="Disordered" evidence="1">
    <location>
        <begin position="1"/>
        <end position="35"/>
    </location>
</feature>
<evidence type="ECO:0000313" key="4">
    <source>
        <dbReference type="Proteomes" id="UP000217895"/>
    </source>
</evidence>
<feature type="transmembrane region" description="Helical" evidence="2">
    <location>
        <begin position="41"/>
        <end position="62"/>
    </location>
</feature>
<organism evidence="3 4">
    <name type="scientific">Leptolyngbya boryana NIES-2135</name>
    <dbReference type="NCBI Taxonomy" id="1973484"/>
    <lineage>
        <taxon>Bacteria</taxon>
        <taxon>Bacillati</taxon>
        <taxon>Cyanobacteriota</taxon>
        <taxon>Cyanophyceae</taxon>
        <taxon>Leptolyngbyales</taxon>
        <taxon>Leptolyngbyaceae</taxon>
        <taxon>Leptolyngbya group</taxon>
        <taxon>Leptolyngbya</taxon>
    </lineage>
</organism>
<gene>
    <name evidence="3" type="ORF">NIES2135_35430</name>
</gene>
<reference evidence="3 4" key="1">
    <citation type="submission" date="2017-06" db="EMBL/GenBank/DDBJ databases">
        <title>Genome sequencing of cyanobaciteial culture collection at National Institute for Environmental Studies (NIES).</title>
        <authorList>
            <person name="Hirose Y."/>
            <person name="Shimura Y."/>
            <person name="Fujisawa T."/>
            <person name="Nakamura Y."/>
            <person name="Kawachi M."/>
        </authorList>
    </citation>
    <scope>NUCLEOTIDE SEQUENCE [LARGE SCALE GENOMIC DNA]</scope>
    <source>
        <strain evidence="3 4">NIES-2135</strain>
    </source>
</reference>
<feature type="compositionally biased region" description="Basic and acidic residues" evidence="1">
    <location>
        <begin position="1"/>
        <end position="22"/>
    </location>
</feature>
<dbReference type="Proteomes" id="UP000217895">
    <property type="component" value="Chromosome"/>
</dbReference>
<keyword evidence="2" id="KW-0812">Transmembrane</keyword>
<keyword evidence="2" id="KW-0472">Membrane</keyword>
<keyword evidence="2" id="KW-1133">Transmembrane helix</keyword>
<evidence type="ECO:0000256" key="2">
    <source>
        <dbReference type="SAM" id="Phobius"/>
    </source>
</evidence>